<proteinExistence type="predicted"/>
<protein>
    <submittedName>
        <fullName evidence="1">Uncharacterized protein</fullName>
    </submittedName>
</protein>
<gene>
    <name evidence="1" type="ORF">CHH72_21790</name>
</gene>
<organism evidence="1 2">
    <name type="scientific">Shouchella clausii</name>
    <name type="common">Alkalihalobacillus clausii</name>
    <dbReference type="NCBI Taxonomy" id="79880"/>
    <lineage>
        <taxon>Bacteria</taxon>
        <taxon>Bacillati</taxon>
        <taxon>Bacillota</taxon>
        <taxon>Bacilli</taxon>
        <taxon>Bacillales</taxon>
        <taxon>Bacillaceae</taxon>
        <taxon>Shouchella</taxon>
    </lineage>
</organism>
<sequence>MVKKMREPAKQEIIDKLELVLQNKLTKEEVADWASKYVVTDDYPVTDLTVCRFLKTVSGLDTLLAPGEYMYDDGDIKNWMNKYSNK</sequence>
<dbReference type="OMA" id="WACEYVA"/>
<dbReference type="Proteomes" id="UP000216207">
    <property type="component" value="Unassembled WGS sequence"/>
</dbReference>
<name>A0A268NTU6_SHOCL</name>
<dbReference type="EMBL" id="NPCC01000047">
    <property type="protein sequence ID" value="PAE86818.1"/>
    <property type="molecule type" value="Genomic_DNA"/>
</dbReference>
<reference evidence="1 2" key="1">
    <citation type="submission" date="2017-07" db="EMBL/GenBank/DDBJ databases">
        <title>Isolation and whole genome analysis of endospore-forming bacteria from heroin.</title>
        <authorList>
            <person name="Kalinowski J."/>
            <person name="Ahrens B."/>
            <person name="Al-Dilaimi A."/>
            <person name="Winkler A."/>
            <person name="Wibberg D."/>
            <person name="Schleenbecker U."/>
            <person name="Ruckert C."/>
            <person name="Wolfel R."/>
            <person name="Grass G."/>
        </authorList>
    </citation>
    <scope>NUCLEOTIDE SEQUENCE [LARGE SCALE GENOMIC DNA]</scope>
    <source>
        <strain evidence="1 2">7539</strain>
    </source>
</reference>
<dbReference type="AlphaFoldDB" id="A0A268NTU6"/>
<evidence type="ECO:0000313" key="1">
    <source>
        <dbReference type="EMBL" id="PAE86818.1"/>
    </source>
</evidence>
<comment type="caution">
    <text evidence="1">The sequence shown here is derived from an EMBL/GenBank/DDBJ whole genome shotgun (WGS) entry which is preliminary data.</text>
</comment>
<accession>A0A268NTU6</accession>
<evidence type="ECO:0000313" key="2">
    <source>
        <dbReference type="Proteomes" id="UP000216207"/>
    </source>
</evidence>